<name>A0A9P3EFD3_PSEA0</name>
<gene>
    <name evidence="1" type="primary">V</name>
    <name evidence="1" type="ORF">PSE10A_54400</name>
</gene>
<dbReference type="InterPro" id="IPR032495">
    <property type="entry name" value="Phage_TTP_11"/>
</dbReference>
<dbReference type="Pfam" id="PF16460">
    <property type="entry name" value="Phage_TTP_11"/>
    <property type="match status" value="1"/>
</dbReference>
<dbReference type="AlphaFoldDB" id="A0A9P3EFD3"/>
<dbReference type="Gene3D" id="4.10.410.40">
    <property type="match status" value="1"/>
</dbReference>
<dbReference type="RefSeq" id="WP_189659275.1">
    <property type="nucleotide sequence ID" value="NZ_BMZW01000056.1"/>
</dbReference>
<proteinExistence type="predicted"/>
<reference evidence="1" key="1">
    <citation type="submission" date="2020-09" db="EMBL/GenBank/DDBJ databases">
        <title>Pseudomonas syringae pv. eriobotryae genome sequence causing loquat canker disease.</title>
        <authorList>
            <person name="Fukuda S."/>
            <person name="Tashiro H."/>
            <person name="Nagano Y."/>
        </authorList>
    </citation>
    <scope>NUCLEOTIDE SEQUENCE</scope>
    <source>
        <strain evidence="1">AM001</strain>
    </source>
</reference>
<protein>
    <submittedName>
        <fullName evidence="1">Tail protein</fullName>
    </submittedName>
</protein>
<dbReference type="PROSITE" id="PS51257">
    <property type="entry name" value="PROKAR_LIPOPROTEIN"/>
    <property type="match status" value="1"/>
</dbReference>
<evidence type="ECO:0000313" key="1">
    <source>
        <dbReference type="EMBL" id="GFZ62929.1"/>
    </source>
</evidence>
<evidence type="ECO:0000313" key="2">
    <source>
        <dbReference type="Proteomes" id="UP000630864"/>
    </source>
</evidence>
<dbReference type="EMBL" id="BMZW01000056">
    <property type="protein sequence ID" value="GFZ62929.1"/>
    <property type="molecule type" value="Genomic_DNA"/>
</dbReference>
<dbReference type="Proteomes" id="UP000630864">
    <property type="component" value="Unassembled WGS sequence"/>
</dbReference>
<organism evidence="1 2">
    <name type="scientific">Pseudomonas amygdali pv. eriobotryae</name>
    <dbReference type="NCBI Taxonomy" id="129137"/>
    <lineage>
        <taxon>Bacteria</taxon>
        <taxon>Pseudomonadati</taxon>
        <taxon>Pseudomonadota</taxon>
        <taxon>Gammaproteobacteria</taxon>
        <taxon>Pseudomonadales</taxon>
        <taxon>Pseudomonadaceae</taxon>
        <taxon>Pseudomonas</taxon>
        <taxon>Pseudomonas amygdali</taxon>
    </lineage>
</organism>
<comment type="caution">
    <text evidence="1">The sequence shown here is derived from an EMBL/GenBank/DDBJ whole genome shotgun (WGS) entry which is preliminary data.</text>
</comment>
<sequence>MSIKTQGTDLYAIDPLLGTLIFVSCVTSIDGIDSAIDQIETTCLNDQAREYESGLATPGTATFGINTDPSDPVHVRMHQLKTQGLKLDWVIGWSDGRVDGAGIPPTVEKVGNVSSFDLPPTRTWLTFRGHMSSYPFSFAQNDVVKSSIGVQISGEPVLIAKVAAQ</sequence>
<accession>A0A9P3EFD3</accession>